<evidence type="ECO:0000313" key="1">
    <source>
        <dbReference type="EMBL" id="KAB0685287.1"/>
    </source>
</evidence>
<dbReference type="NCBIfam" id="NF047389">
    <property type="entry name" value="ATPase_Sll1717"/>
    <property type="match status" value="1"/>
</dbReference>
<organism evidence="1 2">
    <name type="scientific">Burkholderia territorii</name>
    <dbReference type="NCBI Taxonomy" id="1503055"/>
    <lineage>
        <taxon>Bacteria</taxon>
        <taxon>Pseudomonadati</taxon>
        <taxon>Pseudomonadota</taxon>
        <taxon>Betaproteobacteria</taxon>
        <taxon>Burkholderiales</taxon>
        <taxon>Burkholderiaceae</taxon>
        <taxon>Burkholderia</taxon>
        <taxon>Burkholderia cepacia complex</taxon>
    </lineage>
</organism>
<dbReference type="AlphaFoldDB" id="A0A6L3NMC2"/>
<name>A0A6L3NMC2_9BURK</name>
<evidence type="ECO:0000313" key="2">
    <source>
        <dbReference type="Proteomes" id="UP000473571"/>
    </source>
</evidence>
<reference evidence="1 2" key="1">
    <citation type="submission" date="2019-09" db="EMBL/GenBank/DDBJ databases">
        <title>Draft genome sequences of 48 bacterial type strains from the CCUG.</title>
        <authorList>
            <person name="Tunovic T."/>
            <person name="Pineiro-Iglesias B."/>
            <person name="Unosson C."/>
            <person name="Inganas E."/>
            <person name="Ohlen M."/>
            <person name="Cardew S."/>
            <person name="Jensie-Markopoulos S."/>
            <person name="Salva-Serra F."/>
            <person name="Jaen-Luchoro D."/>
            <person name="Karlsson R."/>
            <person name="Svensson-Stadler L."/>
            <person name="Chun J."/>
            <person name="Moore E."/>
        </authorList>
    </citation>
    <scope>NUCLEOTIDE SEQUENCE [LARGE SCALE GENOMIC DNA]</scope>
    <source>
        <strain evidence="1 2">CCUG 65687</strain>
    </source>
</reference>
<comment type="caution">
    <text evidence="1">The sequence shown here is derived from an EMBL/GenBank/DDBJ whole genome shotgun (WGS) entry which is preliminary data.</text>
</comment>
<gene>
    <name evidence="1" type="ORF">F7R13_05170</name>
</gene>
<accession>A0A6L3NMC2</accession>
<dbReference type="EMBL" id="VZOL01000031">
    <property type="protein sequence ID" value="KAB0685287.1"/>
    <property type="molecule type" value="Genomic_DNA"/>
</dbReference>
<protein>
    <submittedName>
        <fullName evidence="1">Uncharacterized protein</fullName>
    </submittedName>
</protein>
<sequence length="560" mass="64076">MTPLLEACMLPITPVVEFLEESKSIVVGDRGTGKTALFRLLTARKLEFKSTGKFAQFYVPIDEELAYKTLKEHVTSHVRDPVNTLDAPHRIVWEIFLLSRCLEALSTHFSDDKDFLSIRDGFFRTLGKNSEQKLGILDLFKNTKKTVGVKLEGGHLGLVIPNFYTSIEPTTSPFSNEIDENQLIDVPSIKSELNVFLKQKKCIAYLLVDKIDEFVAGDEYKTQKAILQALLHCWRDYQSYPQLRPKLFLRRDLFERLDFSAIGRDKIDPKKIELKWSQEDIRQFMAVRILHNLAEALGRRNLKFQYDAESLRLDKRLLSSLDANCDHDESASTLMRSLRMLVLNIRMKLNLSRRDEYDAHNTSMYDAAFKALIAAIFPRKVTHLMKGGKSSTIDLTDYLSTHFHFSGGHATPRVMLQFLNSCVAKVREYYRNNPDQSITLTEKGEYPLVLREHVSAAYEETGGICLNALIGLSDDFKRPAMLLMQAVSRSRGSTRFSSGDVRRHIGKALAAKGDLDERLGHFLAFYEHAGLFRCVNRAQVLSQRVYELPIIFQQIRPLEI</sequence>
<dbReference type="RefSeq" id="WP_151003795.1">
    <property type="nucleotide sequence ID" value="NZ_CABVPO010000026.1"/>
</dbReference>
<dbReference type="Proteomes" id="UP000473571">
    <property type="component" value="Unassembled WGS sequence"/>
</dbReference>
<dbReference type="InterPro" id="IPR059206">
    <property type="entry name" value="Sll1717-like"/>
</dbReference>
<proteinExistence type="predicted"/>